<organism evidence="7 8">
    <name type="scientific">Shewanella avicenniae</name>
    <dbReference type="NCBI Taxonomy" id="2814294"/>
    <lineage>
        <taxon>Bacteria</taxon>
        <taxon>Pseudomonadati</taxon>
        <taxon>Pseudomonadota</taxon>
        <taxon>Gammaproteobacteria</taxon>
        <taxon>Alteromonadales</taxon>
        <taxon>Shewanellaceae</taxon>
        <taxon>Shewanella</taxon>
    </lineage>
</organism>
<protein>
    <recommendedName>
        <fullName evidence="5">Small-conductance mechanosensitive channel</fullName>
    </recommendedName>
</protein>
<evidence type="ECO:0000256" key="1">
    <source>
        <dbReference type="ARBA" id="ARBA00004370"/>
    </source>
</evidence>
<keyword evidence="3 5" id="KW-1133">Transmembrane helix</keyword>
<dbReference type="PANTHER" id="PTHR30221:SF8">
    <property type="entry name" value="SMALL-CONDUCTANCE MECHANOSENSITIVE CHANNEL"/>
    <property type="match status" value="1"/>
</dbReference>
<reference evidence="7 8" key="1">
    <citation type="submission" date="2021-03" db="EMBL/GenBank/DDBJ databases">
        <title>Novel species identification of genus Shewanella.</title>
        <authorList>
            <person name="Liu G."/>
            <person name="Zhang Q."/>
        </authorList>
    </citation>
    <scope>NUCLEOTIDE SEQUENCE [LARGE SCALE GENOMIC DNA]</scope>
    <source>
        <strain evidence="7 8">FJAT-51800</strain>
    </source>
</reference>
<keyword evidence="4 5" id="KW-0472">Membrane</keyword>
<evidence type="ECO:0000256" key="4">
    <source>
        <dbReference type="ARBA" id="ARBA00023136"/>
    </source>
</evidence>
<comment type="function">
    <text evidence="5">Mechanosensitive channel that participates in the regulation of osmotic pressure changes within the cell, opening in response to stretch forces in the membrane lipid bilayer, without the need for other proteins. Contributes to normal resistance to hypoosmotic shock. Forms an ion channel of 1.0 nanosiemens conductance with a slight preference for anions.</text>
</comment>
<dbReference type="SUPFAM" id="SSF50182">
    <property type="entry name" value="Sm-like ribonucleoproteins"/>
    <property type="match status" value="1"/>
</dbReference>
<keyword evidence="5" id="KW-0406">Ion transport</keyword>
<comment type="subunit">
    <text evidence="5">Homoheptamer.</text>
</comment>
<keyword evidence="5" id="KW-1003">Cell membrane</keyword>
<dbReference type="RefSeq" id="WP_207355617.1">
    <property type="nucleotide sequence ID" value="NZ_CP071503.1"/>
</dbReference>
<dbReference type="InterPro" id="IPR045275">
    <property type="entry name" value="MscS_archaea/bacteria_type"/>
</dbReference>
<dbReference type="Gene3D" id="1.10.287.1260">
    <property type="match status" value="1"/>
</dbReference>
<evidence type="ECO:0000256" key="5">
    <source>
        <dbReference type="RuleBase" id="RU369025"/>
    </source>
</evidence>
<comment type="similarity">
    <text evidence="5">Belongs to the MscS (TC 1.A.23) family.</text>
</comment>
<feature type="transmembrane region" description="Helical" evidence="5">
    <location>
        <begin position="6"/>
        <end position="22"/>
    </location>
</feature>
<dbReference type="InterPro" id="IPR023408">
    <property type="entry name" value="MscS_beta-dom_sf"/>
</dbReference>
<dbReference type="InterPro" id="IPR006685">
    <property type="entry name" value="MscS_channel_2nd"/>
</dbReference>
<keyword evidence="5" id="KW-0813">Transport</keyword>
<keyword evidence="8" id="KW-1185">Reference proteome</keyword>
<dbReference type="Gene3D" id="2.30.30.60">
    <property type="match status" value="1"/>
</dbReference>
<sequence>MVTNIFIIILYVAAFVLIQRRISKLIHEFSASKHINPTRTSLVSKFISLVLFFVTLSMMAISLGIGYQDVSLFVSSAFAVMGMALFAQWSILSNLTAGILIFFMFPYKLGDRIKIIDADVDATGILEEVTLFHLLIKLDSGDTITYPNTLALTHPVIKLTQQHTVPLPTTAPAAVAATTPSEADKVQA</sequence>
<dbReference type="InterPro" id="IPR010920">
    <property type="entry name" value="LSM_dom_sf"/>
</dbReference>
<dbReference type="Pfam" id="PF00924">
    <property type="entry name" value="MS_channel_2nd"/>
    <property type="match status" value="1"/>
</dbReference>
<proteinExistence type="inferred from homology"/>
<dbReference type="Proteomes" id="UP000662770">
    <property type="component" value="Chromosome"/>
</dbReference>
<comment type="caution">
    <text evidence="5">Lacks conserved residue(s) required for the propagation of feature annotation.</text>
</comment>
<gene>
    <name evidence="7" type="ORF">JYB87_03950</name>
</gene>
<evidence type="ECO:0000256" key="3">
    <source>
        <dbReference type="ARBA" id="ARBA00022989"/>
    </source>
</evidence>
<feature type="transmembrane region" description="Helical" evidence="5">
    <location>
        <begin position="77"/>
        <end position="105"/>
    </location>
</feature>
<feature type="domain" description="Mechanosensitive ion channel MscS" evidence="6">
    <location>
        <begin position="91"/>
        <end position="156"/>
    </location>
</feature>
<evidence type="ECO:0000256" key="2">
    <source>
        <dbReference type="ARBA" id="ARBA00022692"/>
    </source>
</evidence>
<keyword evidence="2 5" id="KW-0812">Transmembrane</keyword>
<keyword evidence="5" id="KW-0407">Ion channel</keyword>
<evidence type="ECO:0000313" key="8">
    <source>
        <dbReference type="Proteomes" id="UP000662770"/>
    </source>
</evidence>
<feature type="transmembrane region" description="Helical" evidence="5">
    <location>
        <begin position="42"/>
        <end position="65"/>
    </location>
</feature>
<dbReference type="EMBL" id="CP071503">
    <property type="protein sequence ID" value="QSX34414.1"/>
    <property type="molecule type" value="Genomic_DNA"/>
</dbReference>
<comment type="subcellular location">
    <subcellularLocation>
        <location evidence="5">Cell inner membrane</location>
        <topology evidence="5">Multi-pass membrane protein</topology>
    </subcellularLocation>
    <subcellularLocation>
        <location evidence="1">Membrane</location>
    </subcellularLocation>
</comment>
<keyword evidence="5" id="KW-0997">Cell inner membrane</keyword>
<evidence type="ECO:0000259" key="6">
    <source>
        <dbReference type="Pfam" id="PF00924"/>
    </source>
</evidence>
<name>A0ABX7QT35_9GAMM</name>
<accession>A0ABX7QT35</accession>
<evidence type="ECO:0000313" key="7">
    <source>
        <dbReference type="EMBL" id="QSX34414.1"/>
    </source>
</evidence>
<dbReference type="PANTHER" id="PTHR30221">
    <property type="entry name" value="SMALL-CONDUCTANCE MECHANOSENSITIVE CHANNEL"/>
    <property type="match status" value="1"/>
</dbReference>